<feature type="region of interest" description="Disordered" evidence="1">
    <location>
        <begin position="31"/>
        <end position="71"/>
    </location>
</feature>
<protein>
    <submittedName>
        <fullName evidence="4">Secreted protein</fullName>
    </submittedName>
</protein>
<reference evidence="4" key="2">
    <citation type="submission" date="2017-02" db="UniProtKB">
        <authorList>
            <consortium name="WormBaseParasite"/>
        </authorList>
    </citation>
    <scope>IDENTIFICATION</scope>
</reference>
<evidence type="ECO:0000256" key="2">
    <source>
        <dbReference type="SAM" id="SignalP"/>
    </source>
</evidence>
<evidence type="ECO:0000313" key="4">
    <source>
        <dbReference type="WBParaSite" id="ACAC_0001362401-mRNA-1"/>
    </source>
</evidence>
<keyword evidence="3" id="KW-1185">Reference proteome</keyword>
<accession>A0A0K0DPD5</accession>
<feature type="signal peptide" evidence="2">
    <location>
        <begin position="1"/>
        <end position="20"/>
    </location>
</feature>
<proteinExistence type="predicted"/>
<name>A0A0K0DPD5_ANGCA</name>
<dbReference type="Proteomes" id="UP000035642">
    <property type="component" value="Unassembled WGS sequence"/>
</dbReference>
<organism evidence="3 4">
    <name type="scientific">Angiostrongylus cantonensis</name>
    <name type="common">Rat lungworm</name>
    <dbReference type="NCBI Taxonomy" id="6313"/>
    <lineage>
        <taxon>Eukaryota</taxon>
        <taxon>Metazoa</taxon>
        <taxon>Ecdysozoa</taxon>
        <taxon>Nematoda</taxon>
        <taxon>Chromadorea</taxon>
        <taxon>Rhabditida</taxon>
        <taxon>Rhabditina</taxon>
        <taxon>Rhabditomorpha</taxon>
        <taxon>Strongyloidea</taxon>
        <taxon>Metastrongylidae</taxon>
        <taxon>Angiostrongylus</taxon>
    </lineage>
</organism>
<evidence type="ECO:0000313" key="3">
    <source>
        <dbReference type="Proteomes" id="UP000035642"/>
    </source>
</evidence>
<sequence>MRQSWFLLLVLITDVYTIPAQKNPILSQRRTFLSRHTRGDGPLRKAKLDTKAKPPDRDEQQARTIDSNRRL</sequence>
<keyword evidence="2" id="KW-0732">Signal</keyword>
<evidence type="ECO:0000256" key="1">
    <source>
        <dbReference type="SAM" id="MobiDB-lite"/>
    </source>
</evidence>
<feature type="chain" id="PRO_5005326868" evidence="2">
    <location>
        <begin position="21"/>
        <end position="71"/>
    </location>
</feature>
<feature type="compositionally biased region" description="Basic and acidic residues" evidence="1">
    <location>
        <begin position="37"/>
        <end position="71"/>
    </location>
</feature>
<dbReference type="WBParaSite" id="ACAC_0001362401-mRNA-1">
    <property type="protein sequence ID" value="ACAC_0001362401-mRNA-1"/>
    <property type="gene ID" value="ACAC_0001362401"/>
</dbReference>
<reference evidence="3" key="1">
    <citation type="submission" date="2012-09" db="EMBL/GenBank/DDBJ databases">
        <authorList>
            <person name="Martin A.A."/>
        </authorList>
    </citation>
    <scope>NUCLEOTIDE SEQUENCE</scope>
</reference>
<dbReference type="AlphaFoldDB" id="A0A0K0DPD5"/>